<dbReference type="InterPro" id="IPR003719">
    <property type="entry name" value="Phenazine_PhzF-like"/>
</dbReference>
<evidence type="ECO:0000313" key="4">
    <source>
        <dbReference type="Proteomes" id="UP000664495"/>
    </source>
</evidence>
<protein>
    <submittedName>
        <fullName evidence="3">PhzF family phenazine biosynthesis protein</fullName>
    </submittedName>
</protein>
<evidence type="ECO:0000256" key="1">
    <source>
        <dbReference type="ARBA" id="ARBA00008270"/>
    </source>
</evidence>
<comment type="caution">
    <text evidence="3">The sequence shown here is derived from an EMBL/GenBank/DDBJ whole genome shotgun (WGS) entry which is preliminary data.</text>
</comment>
<dbReference type="Gene3D" id="3.10.310.10">
    <property type="entry name" value="Diaminopimelate Epimerase, Chain A, domain 1"/>
    <property type="match status" value="2"/>
</dbReference>
<proteinExistence type="inferred from homology"/>
<sequence>MELTVYVASAFSKDHKGGNKAGVVLFEKDLTTTNKKEIAKQLGYAETAFVSESHVADYKFAYFTPKEEVDLCGHATIGAFVILMHQNKLSKNQYTIETNSGILAIEIEGDTIFMEQNRPVFHDRLSPQELVDCFDSHTVDDNCPIQIVSTGLKDILIPIKSETELHNLRPNFKGIEEISRKYDVVGTHLFAFNGDRIICRNFAPRYDINEESATGTSNAALACFLYEQNYLKKERYVFEQGYSLNSPSEIVVRLTTNDKNEIEKVCVGGKGYYCETKKYA</sequence>
<keyword evidence="4" id="KW-1185">Reference proteome</keyword>
<dbReference type="PANTHER" id="PTHR13774">
    <property type="entry name" value="PHENAZINE BIOSYNTHESIS PROTEIN"/>
    <property type="match status" value="1"/>
</dbReference>
<evidence type="ECO:0000313" key="3">
    <source>
        <dbReference type="EMBL" id="MBO0453755.1"/>
    </source>
</evidence>
<dbReference type="EMBL" id="JAFLVR010000038">
    <property type="protein sequence ID" value="MBO0453755.1"/>
    <property type="molecule type" value="Genomic_DNA"/>
</dbReference>
<dbReference type="RefSeq" id="WP_207109514.1">
    <property type="nucleotide sequence ID" value="NZ_JAFLVR010000038.1"/>
</dbReference>
<dbReference type="Pfam" id="PF02567">
    <property type="entry name" value="PhzC-PhzF"/>
    <property type="match status" value="1"/>
</dbReference>
<evidence type="ECO:0000256" key="2">
    <source>
        <dbReference type="ARBA" id="ARBA00023235"/>
    </source>
</evidence>
<reference evidence="3 4" key="1">
    <citation type="submission" date="2021-03" db="EMBL/GenBank/DDBJ databases">
        <title>Enterococcal diversity collection.</title>
        <authorList>
            <person name="Gilmore M.S."/>
            <person name="Schwartzman J."/>
            <person name="Van Tyne D."/>
            <person name="Martin M."/>
            <person name="Earl A.M."/>
            <person name="Manson A.L."/>
            <person name="Straub T."/>
            <person name="Salamzade R."/>
            <person name="Saavedra J."/>
            <person name="Lebreton F."/>
            <person name="Prichula J."/>
            <person name="Schaufler K."/>
            <person name="Gaca A."/>
            <person name="Sgardioli B."/>
            <person name="Wagenaar J."/>
            <person name="Strong T."/>
        </authorList>
    </citation>
    <scope>NUCLEOTIDE SEQUENCE [LARGE SCALE GENOMIC DNA]</scope>
    <source>
        <strain evidence="3 4">MJM16</strain>
    </source>
</reference>
<dbReference type="SUPFAM" id="SSF54506">
    <property type="entry name" value="Diaminopimelate epimerase-like"/>
    <property type="match status" value="1"/>
</dbReference>
<gene>
    <name evidence="3" type="ORF">JZO85_15950</name>
</gene>
<dbReference type="Proteomes" id="UP000664495">
    <property type="component" value="Unassembled WGS sequence"/>
</dbReference>
<name>A0ABS3HJY3_9ENTE</name>
<organism evidence="3 4">
    <name type="scientific">Candidatus Enterococcus murrayae</name>
    <dbReference type="NCBI Taxonomy" id="2815321"/>
    <lineage>
        <taxon>Bacteria</taxon>
        <taxon>Bacillati</taxon>
        <taxon>Bacillota</taxon>
        <taxon>Bacilli</taxon>
        <taxon>Lactobacillales</taxon>
        <taxon>Enterococcaceae</taxon>
        <taxon>Enterococcus</taxon>
    </lineage>
</organism>
<dbReference type="PIRSF" id="PIRSF016184">
    <property type="entry name" value="PhzC_PhzF"/>
    <property type="match status" value="1"/>
</dbReference>
<accession>A0ABS3HJY3</accession>
<dbReference type="NCBIfam" id="TIGR00654">
    <property type="entry name" value="PhzF_family"/>
    <property type="match status" value="1"/>
</dbReference>
<keyword evidence="2" id="KW-0413">Isomerase</keyword>
<comment type="similarity">
    <text evidence="1">Belongs to the PhzF family.</text>
</comment>
<dbReference type="PANTHER" id="PTHR13774:SF39">
    <property type="entry name" value="BIOSYNTHESIS PROTEIN, PUTATIVE-RELATED"/>
    <property type="match status" value="1"/>
</dbReference>